<accession>A0A8B8DB98</accession>
<dbReference type="OrthoDB" id="2337140at2759"/>
<evidence type="ECO:0000313" key="1">
    <source>
        <dbReference type="Proteomes" id="UP000694844"/>
    </source>
</evidence>
<gene>
    <name evidence="2" type="primary">LOC111125434</name>
</gene>
<dbReference type="PANTHER" id="PTHR16155:SF19">
    <property type="entry name" value="DED DOMAIN-CONTAINING PROTEIN"/>
    <property type="match status" value="1"/>
</dbReference>
<sequence>MGVKATTPCAQVKLNTRCSNQSLLQKIETLFDKTNLPIVLLIDAEDQQRITHLYKLADRLVVILIYLRRSTREASETIFRENEYFLPGNVSITEACKLGTKFSSRCDTSEKKDQIDELVQDVRSKAKGHLIYEFGMTAYQEQFKGIQSFVRGYLQIEENTSNEFNPSQKILGILAFVYYYGQTSMPCQFFASLLGWQENYDVSIEDFPYLVRHFIVPSQNDSRENSIRISHYLVAKEILEQLLTRGRSHSDASRSSRLSGSAKDHLYDFVMMFLTEIKKRKSKSNGASGIIAEILARTLIFRETLDVAENDMVTKRKLSKLLNDVHCEQPFTERISIIQKLIELFPENANFHAHLGRIISICRPDEEERAEQCFETAVNLCKKCTNGKRGTELDERITNTLRHVYHMYGMFYLQRISKYTGRSHGEKSVYMRSVEAHNIQNLLLHYARQACYFFKETRDLTLLGYEEAYGYVGEISTRLRICEWVHHCMPVKDISEYLKATSDSEMSSFVTDSITVILELFVQCLGSVDMEDLPHDFFKNIHWYNALFKDKAKDLQKLEIVDDSYSRRVKAAMIKLKYGKEDTLGTLETISSKQDITEIVRLCELNFKVLDCRDVPLSKGAIDLEHKDWINAIRTDAFSEIYTIEDVLMRIRRWHACLRSPNSTFYLFIFLTAYGIGRVDNIAPNAELLREASQLQEKMKKLSKSLSKPRKPKEWFGKGPGVKAIIPSRRVHKSDNGLVRAGETPNTHLAIFKGTICRPNAKRQSGYIQMDIGENVYPIKLFFVPVRTAEQLIGNRYAGERVEFVMAFTFADGYEAYNVAKLKNYQCSNCKKKVEITSDRVWEICSCGKTVNTFD</sequence>
<dbReference type="RefSeq" id="XP_022324940.1">
    <property type="nucleotide sequence ID" value="XM_022469232.1"/>
</dbReference>
<protein>
    <submittedName>
        <fullName evidence="2">Uncharacterized protein LOC111125434 isoform X1</fullName>
    </submittedName>
</protein>
<organism evidence="1 2">
    <name type="scientific">Crassostrea virginica</name>
    <name type="common">Eastern oyster</name>
    <dbReference type="NCBI Taxonomy" id="6565"/>
    <lineage>
        <taxon>Eukaryota</taxon>
        <taxon>Metazoa</taxon>
        <taxon>Spiralia</taxon>
        <taxon>Lophotrochozoa</taxon>
        <taxon>Mollusca</taxon>
        <taxon>Bivalvia</taxon>
        <taxon>Autobranchia</taxon>
        <taxon>Pteriomorphia</taxon>
        <taxon>Ostreida</taxon>
        <taxon>Ostreoidea</taxon>
        <taxon>Ostreidae</taxon>
        <taxon>Crassostrea</taxon>
    </lineage>
</organism>
<dbReference type="GO" id="GO:0005737">
    <property type="term" value="C:cytoplasm"/>
    <property type="evidence" value="ECO:0007669"/>
    <property type="project" value="TreeGrafter"/>
</dbReference>
<dbReference type="AlphaFoldDB" id="A0A8B8DB98"/>
<dbReference type="PANTHER" id="PTHR16155">
    <property type="entry name" value="DED DOMAIN-CONTAINING PROTEIN"/>
    <property type="match status" value="1"/>
</dbReference>
<keyword evidence="1" id="KW-1185">Reference proteome</keyword>
<name>A0A8B8DB98_CRAVI</name>
<dbReference type="KEGG" id="cvn:111125434"/>
<evidence type="ECO:0000313" key="2">
    <source>
        <dbReference type="RefSeq" id="XP_022324940.1"/>
    </source>
</evidence>
<dbReference type="GeneID" id="111125434"/>
<reference evidence="2" key="1">
    <citation type="submission" date="2025-08" db="UniProtKB">
        <authorList>
            <consortium name="RefSeq"/>
        </authorList>
    </citation>
    <scope>IDENTIFICATION</scope>
    <source>
        <tissue evidence="2">Whole sample</tissue>
    </source>
</reference>
<proteinExistence type="predicted"/>
<dbReference type="Proteomes" id="UP000694844">
    <property type="component" value="Chromosome 3"/>
</dbReference>